<protein>
    <submittedName>
        <fullName evidence="1">Uncharacterized protein</fullName>
    </submittedName>
</protein>
<proteinExistence type="predicted"/>
<evidence type="ECO:0000313" key="1">
    <source>
        <dbReference type="EMBL" id="MBM7585664.1"/>
    </source>
</evidence>
<sequence>MEMLTGIIRQEDFTHKSKFSYAFDRENHILHLRDKDDHDGASLINTIDSNFRDKVTKIVEQEYGISVNSEKVRCFIYTDGDGDFFGHEVDEYVFVYESENKNPFESVKKEDKPLLYWYRG</sequence>
<keyword evidence="2" id="KW-1185">Reference proteome</keyword>
<dbReference type="Proteomes" id="UP001646157">
    <property type="component" value="Unassembled WGS sequence"/>
</dbReference>
<name>A0ABS2ND40_9BACI</name>
<accession>A0ABS2ND40</accession>
<comment type="caution">
    <text evidence="1">The sequence shown here is derived from an EMBL/GenBank/DDBJ whole genome shotgun (WGS) entry which is preliminary data.</text>
</comment>
<organism evidence="1 2">
    <name type="scientific">Rossellomorea pakistanensis</name>
    <dbReference type="NCBI Taxonomy" id="992288"/>
    <lineage>
        <taxon>Bacteria</taxon>
        <taxon>Bacillati</taxon>
        <taxon>Bacillota</taxon>
        <taxon>Bacilli</taxon>
        <taxon>Bacillales</taxon>
        <taxon>Bacillaceae</taxon>
        <taxon>Rossellomorea</taxon>
    </lineage>
</organism>
<evidence type="ECO:0000313" key="2">
    <source>
        <dbReference type="Proteomes" id="UP001646157"/>
    </source>
</evidence>
<reference evidence="1 2" key="1">
    <citation type="submission" date="2021-01" db="EMBL/GenBank/DDBJ databases">
        <title>Genomic Encyclopedia of Type Strains, Phase IV (KMG-IV): sequencing the most valuable type-strain genomes for metagenomic binning, comparative biology and taxonomic classification.</title>
        <authorList>
            <person name="Goeker M."/>
        </authorList>
    </citation>
    <scope>NUCLEOTIDE SEQUENCE [LARGE SCALE GENOMIC DNA]</scope>
    <source>
        <strain evidence="1 2">DSM 24834</strain>
    </source>
</reference>
<gene>
    <name evidence="1" type="ORF">JOC86_002206</name>
</gene>
<dbReference type="RefSeq" id="WP_205172044.1">
    <property type="nucleotide sequence ID" value="NZ_JAFBDZ010000002.1"/>
</dbReference>
<dbReference type="EMBL" id="JAFBDZ010000002">
    <property type="protein sequence ID" value="MBM7585664.1"/>
    <property type="molecule type" value="Genomic_DNA"/>
</dbReference>